<reference evidence="3 4" key="1">
    <citation type="submission" date="2017-04" db="EMBL/GenBank/DDBJ databases">
        <title>Monoglobus pectinilyticus 14 draft genome.</title>
        <authorList>
            <person name="Kim C."/>
            <person name="Rosendale D.I."/>
            <person name="Kelly W.J."/>
            <person name="Tannock G.W."/>
            <person name="Patchett M.L."/>
            <person name="Jordens J.Z."/>
        </authorList>
    </citation>
    <scope>NUCLEOTIDE SEQUENCE [LARGE SCALE GENOMIC DNA]</scope>
    <source>
        <strain evidence="3 4">14</strain>
    </source>
</reference>
<keyword evidence="4" id="KW-1185">Reference proteome</keyword>
<accession>A0A2K9P1F2</accession>
<evidence type="ECO:0000259" key="2">
    <source>
        <dbReference type="PROSITE" id="PS50943"/>
    </source>
</evidence>
<dbReference type="PANTHER" id="PTHR46558:SF11">
    <property type="entry name" value="HTH-TYPE TRANSCRIPTIONAL REGULATOR XRE"/>
    <property type="match status" value="1"/>
</dbReference>
<dbReference type="KEGG" id="mpec:B9O19_00935"/>
<dbReference type="EMBL" id="CP020991">
    <property type="protein sequence ID" value="AUO19107.1"/>
    <property type="molecule type" value="Genomic_DNA"/>
</dbReference>
<keyword evidence="1" id="KW-0238">DNA-binding</keyword>
<dbReference type="Pfam" id="PF01381">
    <property type="entry name" value="HTH_3"/>
    <property type="match status" value="1"/>
</dbReference>
<proteinExistence type="predicted"/>
<dbReference type="PANTHER" id="PTHR46558">
    <property type="entry name" value="TRACRIPTIONAL REGULATORY PROTEIN-RELATED-RELATED"/>
    <property type="match status" value="1"/>
</dbReference>
<dbReference type="SUPFAM" id="SSF47413">
    <property type="entry name" value="lambda repressor-like DNA-binding domains"/>
    <property type="match status" value="1"/>
</dbReference>
<dbReference type="SMART" id="SM00530">
    <property type="entry name" value="HTH_XRE"/>
    <property type="match status" value="1"/>
</dbReference>
<dbReference type="PROSITE" id="PS50943">
    <property type="entry name" value="HTH_CROC1"/>
    <property type="match status" value="1"/>
</dbReference>
<dbReference type="Proteomes" id="UP000235589">
    <property type="component" value="Chromosome"/>
</dbReference>
<dbReference type="CDD" id="cd00093">
    <property type="entry name" value="HTH_XRE"/>
    <property type="match status" value="1"/>
</dbReference>
<dbReference type="AlphaFoldDB" id="A0A2K9P1F2"/>
<evidence type="ECO:0000256" key="1">
    <source>
        <dbReference type="ARBA" id="ARBA00023125"/>
    </source>
</evidence>
<organism evidence="3 4">
    <name type="scientific">Monoglobus pectinilyticus</name>
    <dbReference type="NCBI Taxonomy" id="1981510"/>
    <lineage>
        <taxon>Bacteria</taxon>
        <taxon>Bacillati</taxon>
        <taxon>Bacillota</taxon>
        <taxon>Clostridia</taxon>
        <taxon>Monoglobales</taxon>
        <taxon>Monoglobaceae</taxon>
        <taxon>Monoglobus</taxon>
    </lineage>
</organism>
<feature type="domain" description="HTH cro/C1-type" evidence="2">
    <location>
        <begin position="6"/>
        <end position="60"/>
    </location>
</feature>
<dbReference type="OrthoDB" id="9815852at2"/>
<evidence type="ECO:0000313" key="3">
    <source>
        <dbReference type="EMBL" id="AUO19107.1"/>
    </source>
</evidence>
<dbReference type="InterPro" id="IPR010982">
    <property type="entry name" value="Lambda_DNA-bd_dom_sf"/>
</dbReference>
<protein>
    <submittedName>
        <fullName evidence="3">HTH-type transcriptional regulator ImmR</fullName>
    </submittedName>
</protein>
<dbReference type="Gene3D" id="1.10.260.40">
    <property type="entry name" value="lambda repressor-like DNA-binding domains"/>
    <property type="match status" value="1"/>
</dbReference>
<dbReference type="GeneID" id="98062351"/>
<evidence type="ECO:0000313" key="4">
    <source>
        <dbReference type="Proteomes" id="UP000235589"/>
    </source>
</evidence>
<gene>
    <name evidence="3" type="ORF">B9O19_00935</name>
</gene>
<dbReference type="InterPro" id="IPR001387">
    <property type="entry name" value="Cro/C1-type_HTH"/>
</dbReference>
<sequence length="94" mass="10814">MLSEKIRELRKSHRISQVELAQVLCVTKQSVSNWENDNIQPSIDMLIKIAKYFSVSTDYLLDLDNKLTIDVSGLTQEQIAHIKLIISDIKSRKN</sequence>
<name>A0A2K9P1F2_9FIRM</name>
<dbReference type="RefSeq" id="WP_102365337.1">
    <property type="nucleotide sequence ID" value="NZ_CP020991.1"/>
</dbReference>
<dbReference type="GO" id="GO:0003677">
    <property type="term" value="F:DNA binding"/>
    <property type="evidence" value="ECO:0007669"/>
    <property type="project" value="UniProtKB-KW"/>
</dbReference>